<dbReference type="RefSeq" id="WP_111317075.1">
    <property type="nucleotide sequence ID" value="NZ_QKZT01000003.1"/>
</dbReference>
<name>A0A2W7R4K7_9BACT</name>
<dbReference type="GO" id="GO:0019262">
    <property type="term" value="P:N-acetylneuraminate catabolic process"/>
    <property type="evidence" value="ECO:0007669"/>
    <property type="project" value="TreeGrafter"/>
</dbReference>
<keyword evidence="4" id="KW-1185">Reference proteome</keyword>
<keyword evidence="3" id="KW-0413">Isomerase</keyword>
<dbReference type="Gene3D" id="3.40.50.1360">
    <property type="match status" value="1"/>
</dbReference>
<dbReference type="GO" id="GO:0005975">
    <property type="term" value="P:carbohydrate metabolic process"/>
    <property type="evidence" value="ECO:0007669"/>
    <property type="project" value="InterPro"/>
</dbReference>
<evidence type="ECO:0000256" key="1">
    <source>
        <dbReference type="ARBA" id="ARBA00022801"/>
    </source>
</evidence>
<comment type="caution">
    <text evidence="3">The sequence shown here is derived from an EMBL/GenBank/DDBJ whole genome shotgun (WGS) entry which is preliminary data.</text>
</comment>
<dbReference type="EMBL" id="QKZT01000003">
    <property type="protein sequence ID" value="PZX55778.1"/>
    <property type="molecule type" value="Genomic_DNA"/>
</dbReference>
<protein>
    <submittedName>
        <fullName evidence="3">Galactosamine-6-phosphate isomerase</fullName>
    </submittedName>
</protein>
<proteinExistence type="predicted"/>
<evidence type="ECO:0000259" key="2">
    <source>
        <dbReference type="Pfam" id="PF01182"/>
    </source>
</evidence>
<dbReference type="SUPFAM" id="SSF100950">
    <property type="entry name" value="NagB/RpiA/CoA transferase-like"/>
    <property type="match status" value="1"/>
</dbReference>
<dbReference type="PANTHER" id="PTHR11280">
    <property type="entry name" value="GLUCOSAMINE-6-PHOSPHATE ISOMERASE"/>
    <property type="match status" value="1"/>
</dbReference>
<gene>
    <name evidence="3" type="ORF">LV85_01003</name>
</gene>
<dbReference type="GO" id="GO:0004342">
    <property type="term" value="F:glucosamine-6-phosphate deaminase activity"/>
    <property type="evidence" value="ECO:0007669"/>
    <property type="project" value="InterPro"/>
</dbReference>
<dbReference type="AlphaFoldDB" id="A0A2W7R4K7"/>
<dbReference type="GO" id="GO:0006046">
    <property type="term" value="P:N-acetylglucosamine catabolic process"/>
    <property type="evidence" value="ECO:0007669"/>
    <property type="project" value="TreeGrafter"/>
</dbReference>
<dbReference type="InterPro" id="IPR004547">
    <property type="entry name" value="Glucosamine6P_isomerase"/>
</dbReference>
<dbReference type="GO" id="GO:0016853">
    <property type="term" value="F:isomerase activity"/>
    <property type="evidence" value="ECO:0007669"/>
    <property type="project" value="UniProtKB-KW"/>
</dbReference>
<reference evidence="3 4" key="1">
    <citation type="submission" date="2018-06" db="EMBL/GenBank/DDBJ databases">
        <title>Genomic Encyclopedia of Archaeal and Bacterial Type Strains, Phase II (KMG-II): from individual species to whole genera.</title>
        <authorList>
            <person name="Goeker M."/>
        </authorList>
    </citation>
    <scope>NUCLEOTIDE SEQUENCE [LARGE SCALE GENOMIC DNA]</scope>
    <source>
        <strain evidence="3 4">DSM 19830</strain>
    </source>
</reference>
<dbReference type="InterPro" id="IPR018321">
    <property type="entry name" value="Glucosamine6P_isomerase_CS"/>
</dbReference>
<dbReference type="GO" id="GO:0006043">
    <property type="term" value="P:glucosamine catabolic process"/>
    <property type="evidence" value="ECO:0007669"/>
    <property type="project" value="TreeGrafter"/>
</dbReference>
<evidence type="ECO:0000313" key="4">
    <source>
        <dbReference type="Proteomes" id="UP000248882"/>
    </source>
</evidence>
<organism evidence="3 4">
    <name type="scientific">Algoriphagus chordae</name>
    <dbReference type="NCBI Taxonomy" id="237019"/>
    <lineage>
        <taxon>Bacteria</taxon>
        <taxon>Pseudomonadati</taxon>
        <taxon>Bacteroidota</taxon>
        <taxon>Cytophagia</taxon>
        <taxon>Cytophagales</taxon>
        <taxon>Cyclobacteriaceae</taxon>
        <taxon>Algoriphagus</taxon>
    </lineage>
</organism>
<dbReference type="InterPro" id="IPR037171">
    <property type="entry name" value="NagB/RpiA_transferase-like"/>
</dbReference>
<accession>A0A2W7R4K7</accession>
<dbReference type="PANTHER" id="PTHR11280:SF5">
    <property type="entry name" value="GLUCOSAMINE-6-PHOSPHATE ISOMERASE"/>
    <property type="match status" value="1"/>
</dbReference>
<feature type="domain" description="Glucosamine/galactosamine-6-phosphate isomerase" evidence="2">
    <location>
        <begin position="32"/>
        <end position="221"/>
    </location>
</feature>
<dbReference type="PROSITE" id="PS01161">
    <property type="entry name" value="GLC_GALNAC_ISOMERASE"/>
    <property type="match status" value="1"/>
</dbReference>
<dbReference type="OrthoDB" id="9791139at2"/>
<dbReference type="InterPro" id="IPR006148">
    <property type="entry name" value="Glc/Gal-6P_isomerase"/>
</dbReference>
<dbReference type="GO" id="GO:0005829">
    <property type="term" value="C:cytosol"/>
    <property type="evidence" value="ECO:0007669"/>
    <property type="project" value="TreeGrafter"/>
</dbReference>
<evidence type="ECO:0000313" key="3">
    <source>
        <dbReference type="EMBL" id="PZX55778.1"/>
    </source>
</evidence>
<dbReference type="GO" id="GO:0042802">
    <property type="term" value="F:identical protein binding"/>
    <property type="evidence" value="ECO:0007669"/>
    <property type="project" value="TreeGrafter"/>
</dbReference>
<dbReference type="Pfam" id="PF01182">
    <property type="entry name" value="Glucosamine_iso"/>
    <property type="match status" value="1"/>
</dbReference>
<dbReference type="Proteomes" id="UP000248882">
    <property type="component" value="Unassembled WGS sequence"/>
</dbReference>
<sequence>MKIHNCKDYEVMSQLGAELVHAEIEIKPDLLFCAASGNSPAGLYELMAEKHADSHGFFDWMKVIKLDEWVGLSKDSTFSSEYDIQEKLLKKLHIGSDRYISFEVEALDPESECDRIQDEIIDHDGLDICILGIGINGHIALNEPAEFLQPNCHVADLHPVTLSSGMIEKVGIPLKQGMTMGIGNIMNSKMIILFVTGKGKKPALDLFLEGKIRTDLPASFLWLHPNVHVIVDKKTVH</sequence>
<keyword evidence="1" id="KW-0378">Hydrolase</keyword>